<dbReference type="Gene3D" id="3.40.50.150">
    <property type="entry name" value="Vaccinia Virus protein VP39"/>
    <property type="match status" value="1"/>
</dbReference>
<feature type="region of interest" description="Disordered" evidence="2">
    <location>
        <begin position="1"/>
        <end position="25"/>
    </location>
</feature>
<dbReference type="EMBL" id="CACQ02002506">
    <property type="protein sequence ID" value="CCF37538.1"/>
    <property type="molecule type" value="Genomic_DNA"/>
</dbReference>
<dbReference type="PANTHER" id="PTHR43591">
    <property type="entry name" value="METHYLTRANSFERASE"/>
    <property type="match status" value="1"/>
</dbReference>
<evidence type="ECO:0000256" key="2">
    <source>
        <dbReference type="SAM" id="MobiDB-lite"/>
    </source>
</evidence>
<dbReference type="STRING" id="759273.H1VBD5"/>
<dbReference type="Pfam" id="PF13489">
    <property type="entry name" value="Methyltransf_23"/>
    <property type="match status" value="1"/>
</dbReference>
<organism evidence="3 4">
    <name type="scientific">Colletotrichum higginsianum (strain IMI 349063)</name>
    <name type="common">Crucifer anthracnose fungus</name>
    <dbReference type="NCBI Taxonomy" id="759273"/>
    <lineage>
        <taxon>Eukaryota</taxon>
        <taxon>Fungi</taxon>
        <taxon>Dikarya</taxon>
        <taxon>Ascomycota</taxon>
        <taxon>Pezizomycotina</taxon>
        <taxon>Sordariomycetes</taxon>
        <taxon>Hypocreomycetidae</taxon>
        <taxon>Glomerellales</taxon>
        <taxon>Glomerellaceae</taxon>
        <taxon>Colletotrichum</taxon>
        <taxon>Colletotrichum destructivum species complex</taxon>
    </lineage>
</organism>
<dbReference type="AlphaFoldDB" id="H1VBD5"/>
<sequence>MFLRTFGNRLGTAPPNEEKSNEGRVLDAGTGTGIWAIDFGDEHPDAEVIGVDLLAIWPDYMPMNVRFEIDDLEGPWVFSQPFNYIHSQTCRRGLPIRPVTSRSAMSDNLAPGGYLEMNEVDLFPQSDDGTIKDDSAILESTRLLHECSTIFGRSPLKLEDRTKTMTSVGFEDVTVQKFKWPTNSALKWPKEEVIVFKADVRKEFVNKQIHPYFSVWSVYGRKPSTPKSPAVA</sequence>
<name>H1VBD5_COLHI</name>
<accession>H1VBD5</accession>
<evidence type="ECO:0000256" key="1">
    <source>
        <dbReference type="ARBA" id="ARBA00038158"/>
    </source>
</evidence>
<dbReference type="VEuPathDB" id="FungiDB:CH63R_09923"/>
<evidence type="ECO:0000313" key="4">
    <source>
        <dbReference type="Proteomes" id="UP000007174"/>
    </source>
</evidence>
<dbReference type="InterPro" id="IPR029063">
    <property type="entry name" value="SAM-dependent_MTases_sf"/>
</dbReference>
<proteinExistence type="inferred from homology"/>
<reference evidence="4" key="1">
    <citation type="journal article" date="2012" name="Nat. Genet.">
        <title>Lifestyle transitions in plant pathogenic Colletotrichum fungi deciphered by genome and transcriptome analyses.</title>
        <authorList>
            <person name="O'Connell R.J."/>
            <person name="Thon M.R."/>
            <person name="Hacquard S."/>
            <person name="Amyotte S.G."/>
            <person name="Kleemann J."/>
            <person name="Torres M.F."/>
            <person name="Damm U."/>
            <person name="Buiate E.A."/>
            <person name="Epstein L."/>
            <person name="Alkan N."/>
            <person name="Altmueller J."/>
            <person name="Alvarado-Balderrama L."/>
            <person name="Bauser C.A."/>
            <person name="Becker C."/>
            <person name="Birren B.W."/>
            <person name="Chen Z."/>
            <person name="Choi J."/>
            <person name="Crouch J.A."/>
            <person name="Duvick J.P."/>
            <person name="Farman M.A."/>
            <person name="Gan P."/>
            <person name="Heiman D."/>
            <person name="Henrissat B."/>
            <person name="Howard R.J."/>
            <person name="Kabbage M."/>
            <person name="Koch C."/>
            <person name="Kracher B."/>
            <person name="Kubo Y."/>
            <person name="Law A.D."/>
            <person name="Lebrun M.-H."/>
            <person name="Lee Y.-H."/>
            <person name="Miyara I."/>
            <person name="Moore N."/>
            <person name="Neumann U."/>
            <person name="Nordstroem K."/>
            <person name="Panaccione D.G."/>
            <person name="Panstruga R."/>
            <person name="Place M."/>
            <person name="Proctor R.H."/>
            <person name="Prusky D."/>
            <person name="Rech G."/>
            <person name="Reinhardt R."/>
            <person name="Rollins J.A."/>
            <person name="Rounsley S."/>
            <person name="Schardl C.L."/>
            <person name="Schwartz D.C."/>
            <person name="Shenoy N."/>
            <person name="Shirasu K."/>
            <person name="Sikhakolli U.R."/>
            <person name="Stueber K."/>
            <person name="Sukno S.A."/>
            <person name="Sweigard J.A."/>
            <person name="Takano Y."/>
            <person name="Takahara H."/>
            <person name="Trail F."/>
            <person name="van der Does H.C."/>
            <person name="Voll L.M."/>
            <person name="Will I."/>
            <person name="Young S."/>
            <person name="Zeng Q."/>
            <person name="Zhang J."/>
            <person name="Zhou S."/>
            <person name="Dickman M.B."/>
            <person name="Schulze-Lefert P."/>
            <person name="Ver Loren van Themaat E."/>
            <person name="Ma L.-J."/>
            <person name="Vaillancourt L.J."/>
        </authorList>
    </citation>
    <scope>NUCLEOTIDE SEQUENCE [LARGE SCALE GENOMIC DNA]</scope>
    <source>
        <strain evidence="4">IMI 349063</strain>
    </source>
</reference>
<dbReference type="CDD" id="cd02440">
    <property type="entry name" value="AdoMet_MTases"/>
    <property type="match status" value="1"/>
</dbReference>
<protein>
    <recommendedName>
        <fullName evidence="5">TAM domain methyltransferase</fullName>
    </recommendedName>
</protein>
<comment type="similarity">
    <text evidence="1">Belongs to the methyltransferase superfamily. LaeA methyltransferase family.</text>
</comment>
<evidence type="ECO:0000313" key="3">
    <source>
        <dbReference type="EMBL" id="CCF37538.1"/>
    </source>
</evidence>
<gene>
    <name evidence="3" type="ORF">CH063_08844</name>
</gene>
<evidence type="ECO:0008006" key="5">
    <source>
        <dbReference type="Google" id="ProtNLM"/>
    </source>
</evidence>
<feature type="compositionally biased region" description="Basic and acidic residues" evidence="2">
    <location>
        <begin position="16"/>
        <end position="25"/>
    </location>
</feature>
<dbReference type="HOGENOM" id="CLU_010595_2_3_1"/>
<dbReference type="SUPFAM" id="SSF53335">
    <property type="entry name" value="S-adenosyl-L-methionine-dependent methyltransferases"/>
    <property type="match status" value="1"/>
</dbReference>
<dbReference type="Proteomes" id="UP000007174">
    <property type="component" value="Unassembled WGS sequence"/>
</dbReference>
<dbReference type="PANTHER" id="PTHR43591:SF31">
    <property type="entry name" value="LAEA-LIKE, PUTATIVE (AFU_ORTHOLOGUE AFUA_8G01930)-RELATED"/>
    <property type="match status" value="1"/>
</dbReference>
<dbReference type="GO" id="GO:0008168">
    <property type="term" value="F:methyltransferase activity"/>
    <property type="evidence" value="ECO:0007669"/>
    <property type="project" value="TreeGrafter"/>
</dbReference>